<dbReference type="InterPro" id="IPR036396">
    <property type="entry name" value="Cyt_P450_sf"/>
</dbReference>
<keyword evidence="2" id="KW-0408">Iron</keyword>
<evidence type="ECO:0000256" key="1">
    <source>
        <dbReference type="ARBA" id="ARBA00010617"/>
    </source>
</evidence>
<organism evidence="3 4">
    <name type="scientific">Streptomyces pratens</name>
    <dbReference type="NCBI Taxonomy" id="887456"/>
    <lineage>
        <taxon>Bacteria</taxon>
        <taxon>Bacillati</taxon>
        <taxon>Actinomycetota</taxon>
        <taxon>Actinomycetes</taxon>
        <taxon>Kitasatosporales</taxon>
        <taxon>Streptomycetaceae</taxon>
        <taxon>Streptomyces</taxon>
    </lineage>
</organism>
<dbReference type="Pfam" id="PF00067">
    <property type="entry name" value="p450"/>
    <property type="match status" value="1"/>
</dbReference>
<evidence type="ECO:0000256" key="2">
    <source>
        <dbReference type="RuleBase" id="RU000461"/>
    </source>
</evidence>
<dbReference type="EMBL" id="JBHSPT010000008">
    <property type="protein sequence ID" value="MFC6054590.1"/>
    <property type="molecule type" value="Genomic_DNA"/>
</dbReference>
<dbReference type="PANTHER" id="PTHR46696:SF1">
    <property type="entry name" value="CYTOCHROME P450 YJIB-RELATED"/>
    <property type="match status" value="1"/>
</dbReference>
<dbReference type="CDD" id="cd20625">
    <property type="entry name" value="CYP164-like"/>
    <property type="match status" value="1"/>
</dbReference>
<comment type="caution">
    <text evidence="3">The sequence shown here is derived from an EMBL/GenBank/DDBJ whole genome shotgun (WGS) entry which is preliminary data.</text>
</comment>
<protein>
    <submittedName>
        <fullName evidence="3">Cytochrome P450</fullName>
    </submittedName>
</protein>
<keyword evidence="2" id="KW-0560">Oxidoreductase</keyword>
<gene>
    <name evidence="3" type="ORF">ACFP50_03660</name>
</gene>
<dbReference type="Gene3D" id="1.10.630.10">
    <property type="entry name" value="Cytochrome P450"/>
    <property type="match status" value="1"/>
</dbReference>
<dbReference type="Proteomes" id="UP001596242">
    <property type="component" value="Unassembled WGS sequence"/>
</dbReference>
<dbReference type="InterPro" id="IPR001128">
    <property type="entry name" value="Cyt_P450"/>
</dbReference>
<dbReference type="PRINTS" id="PR00359">
    <property type="entry name" value="BP450"/>
</dbReference>
<keyword evidence="4" id="KW-1185">Reference proteome</keyword>
<sequence length="405" mass="45148">MTAESDLAFDPWDPAFLADPYPAYAELRERGRVHWFEPTNQWLVPHHADVSALLRERRLGRTYQHRFTHEEFGRTAPPPEQEPFHTLNDHGMLDLEPPDHTRIRRLVSKAFTPRTVERLKPYVRGLADDLVFRLAAAGGGDLLGDLAEPLPVAVIAEMLGIPESERAPLRPWSADICGMYELNPSEETAAKAVRASTDFSDYLRELIAARRKEPGEDLISGLIAAHDEGDRLTEQEMISTCVLLLNAGHEATVNATTNGWLALFRNPDQLAALRADHSLVPTAVEELMRYDTPLQLFERWVLDDIEIDGTVIPRGAEIAMLFGSANHDTAVFTDPTRLDLTRADNPHISFSAGIHYCIGAPLARIELAASMTSLLEQAPTLRPTTEPERNPNFVMRGLAGLHVEL</sequence>
<evidence type="ECO:0000313" key="3">
    <source>
        <dbReference type="EMBL" id="MFC6054590.1"/>
    </source>
</evidence>
<keyword evidence="2" id="KW-0503">Monooxygenase</keyword>
<dbReference type="RefSeq" id="WP_386393221.1">
    <property type="nucleotide sequence ID" value="NZ_JBHSPT010000008.1"/>
</dbReference>
<name>A0ABW1LU48_9ACTN</name>
<dbReference type="InterPro" id="IPR017972">
    <property type="entry name" value="Cyt_P450_CS"/>
</dbReference>
<dbReference type="SUPFAM" id="SSF48264">
    <property type="entry name" value="Cytochrome P450"/>
    <property type="match status" value="1"/>
</dbReference>
<dbReference type="InterPro" id="IPR002397">
    <property type="entry name" value="Cyt_P450_B"/>
</dbReference>
<reference evidence="4" key="1">
    <citation type="journal article" date="2019" name="Int. J. Syst. Evol. Microbiol.">
        <title>The Global Catalogue of Microorganisms (GCM) 10K type strain sequencing project: providing services to taxonomists for standard genome sequencing and annotation.</title>
        <authorList>
            <consortium name="The Broad Institute Genomics Platform"/>
            <consortium name="The Broad Institute Genome Sequencing Center for Infectious Disease"/>
            <person name="Wu L."/>
            <person name="Ma J."/>
        </authorList>
    </citation>
    <scope>NUCLEOTIDE SEQUENCE [LARGE SCALE GENOMIC DNA]</scope>
    <source>
        <strain evidence="4">JCM 12763</strain>
    </source>
</reference>
<keyword evidence="2" id="KW-0479">Metal-binding</keyword>
<proteinExistence type="inferred from homology"/>
<keyword evidence="2" id="KW-0349">Heme</keyword>
<comment type="similarity">
    <text evidence="1 2">Belongs to the cytochrome P450 family.</text>
</comment>
<dbReference type="PROSITE" id="PS00086">
    <property type="entry name" value="CYTOCHROME_P450"/>
    <property type="match status" value="1"/>
</dbReference>
<accession>A0ABW1LU48</accession>
<evidence type="ECO:0000313" key="4">
    <source>
        <dbReference type="Proteomes" id="UP001596242"/>
    </source>
</evidence>
<dbReference type="PANTHER" id="PTHR46696">
    <property type="entry name" value="P450, PUTATIVE (EUROFUNG)-RELATED"/>
    <property type="match status" value="1"/>
</dbReference>